<evidence type="ECO:0008006" key="2">
    <source>
        <dbReference type="Google" id="ProtNLM"/>
    </source>
</evidence>
<gene>
    <name evidence="1" type="ORF">LCGC14_1921130</name>
</gene>
<evidence type="ECO:0000313" key="1">
    <source>
        <dbReference type="EMBL" id="KKL88800.1"/>
    </source>
</evidence>
<comment type="caution">
    <text evidence="1">The sequence shown here is derived from an EMBL/GenBank/DDBJ whole genome shotgun (WGS) entry which is preliminary data.</text>
</comment>
<dbReference type="Gene3D" id="2.60.120.200">
    <property type="match status" value="1"/>
</dbReference>
<sequence length="83" mass="8879">GLFFGKGFIGNNWDGLIDNIVIWNRALSAPEVAQLDREPHCFIESPWPNRGALWEAAVVVGGVVPLVNAGLVNRGLVNGGLVD</sequence>
<dbReference type="AlphaFoldDB" id="A0A0F9I4S5"/>
<proteinExistence type="predicted"/>
<accession>A0A0F9I4S5</accession>
<dbReference type="SUPFAM" id="SSF49899">
    <property type="entry name" value="Concanavalin A-like lectins/glucanases"/>
    <property type="match status" value="1"/>
</dbReference>
<protein>
    <recommendedName>
        <fullName evidence="2">LamG-like jellyroll fold domain-containing protein</fullName>
    </recommendedName>
</protein>
<feature type="non-terminal residue" evidence="1">
    <location>
        <position position="1"/>
    </location>
</feature>
<reference evidence="1" key="1">
    <citation type="journal article" date="2015" name="Nature">
        <title>Complex archaea that bridge the gap between prokaryotes and eukaryotes.</title>
        <authorList>
            <person name="Spang A."/>
            <person name="Saw J.H."/>
            <person name="Jorgensen S.L."/>
            <person name="Zaremba-Niedzwiedzka K."/>
            <person name="Martijn J."/>
            <person name="Lind A.E."/>
            <person name="van Eijk R."/>
            <person name="Schleper C."/>
            <person name="Guy L."/>
            <person name="Ettema T.J."/>
        </authorList>
    </citation>
    <scope>NUCLEOTIDE SEQUENCE</scope>
</reference>
<name>A0A0F9I4S5_9ZZZZ</name>
<dbReference type="EMBL" id="LAZR01020459">
    <property type="protein sequence ID" value="KKL88800.1"/>
    <property type="molecule type" value="Genomic_DNA"/>
</dbReference>
<dbReference type="InterPro" id="IPR013320">
    <property type="entry name" value="ConA-like_dom_sf"/>
</dbReference>
<organism evidence="1">
    <name type="scientific">marine sediment metagenome</name>
    <dbReference type="NCBI Taxonomy" id="412755"/>
    <lineage>
        <taxon>unclassified sequences</taxon>
        <taxon>metagenomes</taxon>
        <taxon>ecological metagenomes</taxon>
    </lineage>
</organism>